<feature type="transmembrane region" description="Helical" evidence="6">
    <location>
        <begin position="21"/>
        <end position="40"/>
    </location>
</feature>
<name>A0A6M4GG10_SPHYA</name>
<dbReference type="RefSeq" id="WP_169863587.1">
    <property type="nucleotide sequence ID" value="NZ_CP053024.1"/>
</dbReference>
<evidence type="ECO:0000256" key="6">
    <source>
        <dbReference type="SAM" id="Phobius"/>
    </source>
</evidence>
<keyword evidence="2" id="KW-1003">Cell membrane</keyword>
<feature type="transmembrane region" description="Helical" evidence="6">
    <location>
        <begin position="156"/>
        <end position="175"/>
    </location>
</feature>
<feature type="transmembrane region" description="Helical" evidence="6">
    <location>
        <begin position="243"/>
        <end position="268"/>
    </location>
</feature>
<evidence type="ECO:0000256" key="2">
    <source>
        <dbReference type="ARBA" id="ARBA00022475"/>
    </source>
</evidence>
<feature type="transmembrane region" description="Helical" evidence="6">
    <location>
        <begin position="400"/>
        <end position="425"/>
    </location>
</feature>
<evidence type="ECO:0000256" key="1">
    <source>
        <dbReference type="ARBA" id="ARBA00004651"/>
    </source>
</evidence>
<dbReference type="PANTHER" id="PTHR30250">
    <property type="entry name" value="PST FAMILY PREDICTED COLANIC ACID TRANSPORTER"/>
    <property type="match status" value="1"/>
</dbReference>
<organism evidence="7 8">
    <name type="scientific">Sphingobium yanoikuyae</name>
    <name type="common">Sphingomonas yanoikuyae</name>
    <dbReference type="NCBI Taxonomy" id="13690"/>
    <lineage>
        <taxon>Bacteria</taxon>
        <taxon>Pseudomonadati</taxon>
        <taxon>Pseudomonadota</taxon>
        <taxon>Alphaproteobacteria</taxon>
        <taxon>Sphingomonadales</taxon>
        <taxon>Sphingomonadaceae</taxon>
        <taxon>Sphingobium</taxon>
    </lineage>
</organism>
<keyword evidence="7" id="KW-0614">Plasmid</keyword>
<sequence>MTLLRGGMRLRAMRSSLLTRNLAAMVGGTTIAQMVILAFAPLITRIYSPEIFGVQGIFLGLISVLWPVSALRYPMAIVVAASDGEARGITRLCFIVAAGVSFIVVLGLLVFQAPLEKLLKVEQLGNLIWFLPAALFLVAVQDIADFWTVRLGAFRLAGVVAALQAFLVNSARVAGGLVQPAAFILVSVTTVSYGMQALLLRLGIKRHLGSRTTDHEETLPSRALLIKYGDFPLYRMPADLISAAAQTVPVFLLTILFSPAATGIYVLARSVVSLPLGFVGTAIGNVLYGRIATIAREQTPIFPFVLKATLAQLLLPAGATAAAAIFFPTLFAFVFGEPWRMAGDFAQWMALWVVGMLANIPSVRALPVIGKNRLHLVFNSLILLFGCLGMYFGYTVWHSALGAVACYSIVTAALYGLQIFVYLFAIHRHDRKMTLHE</sequence>
<dbReference type="EMBL" id="CP053024">
    <property type="protein sequence ID" value="QJR06242.1"/>
    <property type="molecule type" value="Genomic_DNA"/>
</dbReference>
<dbReference type="GO" id="GO:0005886">
    <property type="term" value="C:plasma membrane"/>
    <property type="evidence" value="ECO:0007669"/>
    <property type="project" value="UniProtKB-SubCell"/>
</dbReference>
<dbReference type="InterPro" id="IPR050833">
    <property type="entry name" value="Poly_Biosynth_Transport"/>
</dbReference>
<feature type="transmembrane region" description="Helical" evidence="6">
    <location>
        <begin position="274"/>
        <end position="292"/>
    </location>
</feature>
<feature type="transmembrane region" description="Helical" evidence="6">
    <location>
        <begin position="376"/>
        <end position="394"/>
    </location>
</feature>
<feature type="transmembrane region" description="Helical" evidence="6">
    <location>
        <begin position="181"/>
        <end position="202"/>
    </location>
</feature>
<keyword evidence="3 6" id="KW-0812">Transmembrane</keyword>
<evidence type="ECO:0000313" key="7">
    <source>
        <dbReference type="EMBL" id="QJR06242.1"/>
    </source>
</evidence>
<feature type="transmembrane region" description="Helical" evidence="6">
    <location>
        <begin position="348"/>
        <end position="369"/>
    </location>
</feature>
<protein>
    <submittedName>
        <fullName evidence="7">Oligosaccharide flippase family protein</fullName>
    </submittedName>
</protein>
<dbReference type="AlphaFoldDB" id="A0A6M4GG10"/>
<reference evidence="7 8" key="1">
    <citation type="submission" date="2020-04" db="EMBL/GenBank/DDBJ databases">
        <title>The Whole Genome Analysis of High salt-tolerant Sphingobium yanoikuyae YC-XJ2 with Aryl organophosphorus flame retardants (aryl-OPFRs)-degrading capacity and characteristics of Related phosphotriesterase.</title>
        <authorList>
            <person name="Li X."/>
        </authorList>
    </citation>
    <scope>NUCLEOTIDE SEQUENCE [LARGE SCALE GENOMIC DNA]</scope>
    <source>
        <strain evidence="7 8">YC-XJ2</strain>
        <plasmid evidence="8">p-c-sy</plasmid>
    </source>
</reference>
<proteinExistence type="predicted"/>
<evidence type="ECO:0000256" key="4">
    <source>
        <dbReference type="ARBA" id="ARBA00022989"/>
    </source>
</evidence>
<dbReference type="PANTHER" id="PTHR30250:SF28">
    <property type="entry name" value="POLYSACCHARIDE BIOSYNTHESIS PROTEIN"/>
    <property type="match status" value="1"/>
</dbReference>
<dbReference type="Pfam" id="PF13440">
    <property type="entry name" value="Polysacc_synt_3"/>
    <property type="match status" value="1"/>
</dbReference>
<feature type="transmembrane region" description="Helical" evidence="6">
    <location>
        <begin position="127"/>
        <end position="144"/>
    </location>
</feature>
<evidence type="ECO:0000256" key="5">
    <source>
        <dbReference type="ARBA" id="ARBA00023136"/>
    </source>
</evidence>
<evidence type="ECO:0000313" key="8">
    <source>
        <dbReference type="Proteomes" id="UP000502611"/>
    </source>
</evidence>
<feature type="transmembrane region" description="Helical" evidence="6">
    <location>
        <begin position="52"/>
        <end position="71"/>
    </location>
</feature>
<keyword evidence="5 6" id="KW-0472">Membrane</keyword>
<keyword evidence="4 6" id="KW-1133">Transmembrane helix</keyword>
<accession>A0A6M4GG10</accession>
<dbReference type="Proteomes" id="UP000502611">
    <property type="component" value="Plasmid p-C-Sy"/>
</dbReference>
<geneLocation type="plasmid" evidence="8">
    <name>p-c-sy</name>
</geneLocation>
<feature type="transmembrane region" description="Helical" evidence="6">
    <location>
        <begin position="92"/>
        <end position="115"/>
    </location>
</feature>
<comment type="subcellular location">
    <subcellularLocation>
        <location evidence="1">Cell membrane</location>
        <topology evidence="1">Multi-pass membrane protein</topology>
    </subcellularLocation>
</comment>
<feature type="transmembrane region" description="Helical" evidence="6">
    <location>
        <begin position="313"/>
        <end position="336"/>
    </location>
</feature>
<evidence type="ECO:0000256" key="3">
    <source>
        <dbReference type="ARBA" id="ARBA00022692"/>
    </source>
</evidence>
<gene>
    <name evidence="7" type="ORF">HH800_28900</name>
</gene>